<dbReference type="Proteomes" id="UP000243459">
    <property type="component" value="Chromosome 6"/>
</dbReference>
<dbReference type="InterPro" id="IPR001245">
    <property type="entry name" value="Ser-Thr/Tyr_kinase_cat_dom"/>
</dbReference>
<dbReference type="InterPro" id="IPR011009">
    <property type="entry name" value="Kinase-like_dom_sf"/>
</dbReference>
<keyword evidence="4" id="KW-1185">Reference proteome</keyword>
<dbReference type="SUPFAM" id="SSF56112">
    <property type="entry name" value="Protein kinase-like (PK-like)"/>
    <property type="match status" value="1"/>
</dbReference>
<gene>
    <name evidence="3" type="ORF">A4U43_C06F5750</name>
</gene>
<organism evidence="3 4">
    <name type="scientific">Asparagus officinalis</name>
    <name type="common">Garden asparagus</name>
    <dbReference type="NCBI Taxonomy" id="4686"/>
    <lineage>
        <taxon>Eukaryota</taxon>
        <taxon>Viridiplantae</taxon>
        <taxon>Streptophyta</taxon>
        <taxon>Embryophyta</taxon>
        <taxon>Tracheophyta</taxon>
        <taxon>Spermatophyta</taxon>
        <taxon>Magnoliopsida</taxon>
        <taxon>Liliopsida</taxon>
        <taxon>Asparagales</taxon>
        <taxon>Asparagaceae</taxon>
        <taxon>Asparagoideae</taxon>
        <taxon>Asparagus</taxon>
    </lineage>
</organism>
<evidence type="ECO:0000259" key="2">
    <source>
        <dbReference type="PROSITE" id="PS50011"/>
    </source>
</evidence>
<dbReference type="Gramene" id="ONK66248">
    <property type="protein sequence ID" value="ONK66248"/>
    <property type="gene ID" value="A4U43_C06F5750"/>
</dbReference>
<evidence type="ECO:0000313" key="4">
    <source>
        <dbReference type="Proteomes" id="UP000243459"/>
    </source>
</evidence>
<dbReference type="GO" id="GO:0009506">
    <property type="term" value="C:plasmodesma"/>
    <property type="evidence" value="ECO:0007669"/>
    <property type="project" value="TreeGrafter"/>
</dbReference>
<dbReference type="Pfam" id="PF07714">
    <property type="entry name" value="PK_Tyr_Ser-Thr"/>
    <property type="match status" value="1"/>
</dbReference>
<dbReference type="GO" id="GO:0005524">
    <property type="term" value="F:ATP binding"/>
    <property type="evidence" value="ECO:0007669"/>
    <property type="project" value="InterPro"/>
</dbReference>
<protein>
    <recommendedName>
        <fullName evidence="2">Protein kinase domain-containing protein</fullName>
    </recommendedName>
</protein>
<sequence length="146" mass="16478">MLSKLRHRHLVSLMGECDENSEMILVYGYMANGPFRDHIYGKDLPSLTWKQRLVICIAAARGVHYDAHWRSTRDHSPRRQDNQHSPRREFCAKVSDFGLSKDASGMNQTHISTAAKGESELGRVGDAVEEERVDGEDCGSSDCRDD</sequence>
<dbReference type="PANTHER" id="PTHR27003">
    <property type="entry name" value="OS07G0166700 PROTEIN"/>
    <property type="match status" value="1"/>
</dbReference>
<dbReference type="InterPro" id="IPR000719">
    <property type="entry name" value="Prot_kinase_dom"/>
</dbReference>
<evidence type="ECO:0000313" key="3">
    <source>
        <dbReference type="EMBL" id="ONK66248.1"/>
    </source>
</evidence>
<dbReference type="Gene3D" id="1.10.510.10">
    <property type="entry name" value="Transferase(Phosphotransferase) domain 1"/>
    <property type="match status" value="1"/>
</dbReference>
<dbReference type="PROSITE" id="PS50011">
    <property type="entry name" value="PROTEIN_KINASE_DOM"/>
    <property type="match status" value="1"/>
</dbReference>
<accession>A0A5P1EJT5</accession>
<dbReference type="AlphaFoldDB" id="A0A5P1EJT5"/>
<reference evidence="4" key="1">
    <citation type="journal article" date="2017" name="Nat. Commun.">
        <title>The asparagus genome sheds light on the origin and evolution of a young Y chromosome.</title>
        <authorList>
            <person name="Harkess A."/>
            <person name="Zhou J."/>
            <person name="Xu C."/>
            <person name="Bowers J.E."/>
            <person name="Van der Hulst R."/>
            <person name="Ayyampalayam S."/>
            <person name="Mercati F."/>
            <person name="Riccardi P."/>
            <person name="McKain M.R."/>
            <person name="Kakrana A."/>
            <person name="Tang H."/>
            <person name="Ray J."/>
            <person name="Groenendijk J."/>
            <person name="Arikit S."/>
            <person name="Mathioni S.M."/>
            <person name="Nakano M."/>
            <person name="Shan H."/>
            <person name="Telgmann-Rauber A."/>
            <person name="Kanno A."/>
            <person name="Yue Z."/>
            <person name="Chen H."/>
            <person name="Li W."/>
            <person name="Chen Y."/>
            <person name="Xu X."/>
            <person name="Zhang Y."/>
            <person name="Luo S."/>
            <person name="Chen H."/>
            <person name="Gao J."/>
            <person name="Mao Z."/>
            <person name="Pires J.C."/>
            <person name="Luo M."/>
            <person name="Kudrna D."/>
            <person name="Wing R.A."/>
            <person name="Meyers B.C."/>
            <person name="Yi K."/>
            <person name="Kong H."/>
            <person name="Lavrijsen P."/>
            <person name="Sunseri F."/>
            <person name="Falavigna A."/>
            <person name="Ye Y."/>
            <person name="Leebens-Mack J.H."/>
            <person name="Chen G."/>
        </authorList>
    </citation>
    <scope>NUCLEOTIDE SEQUENCE [LARGE SCALE GENOMIC DNA]</scope>
    <source>
        <strain evidence="4">cv. DH0086</strain>
    </source>
</reference>
<evidence type="ECO:0000256" key="1">
    <source>
        <dbReference type="SAM" id="MobiDB-lite"/>
    </source>
</evidence>
<dbReference type="GO" id="GO:0004714">
    <property type="term" value="F:transmembrane receptor protein tyrosine kinase activity"/>
    <property type="evidence" value="ECO:0007669"/>
    <property type="project" value="InterPro"/>
</dbReference>
<name>A0A5P1EJT5_ASPOF</name>
<feature type="region of interest" description="Disordered" evidence="1">
    <location>
        <begin position="112"/>
        <end position="146"/>
    </location>
</feature>
<feature type="compositionally biased region" description="Acidic residues" evidence="1">
    <location>
        <begin position="127"/>
        <end position="146"/>
    </location>
</feature>
<feature type="domain" description="Protein kinase" evidence="2">
    <location>
        <begin position="1"/>
        <end position="146"/>
    </location>
</feature>
<feature type="region of interest" description="Disordered" evidence="1">
    <location>
        <begin position="68"/>
        <end position="88"/>
    </location>
</feature>
<dbReference type="GO" id="GO:0005886">
    <property type="term" value="C:plasma membrane"/>
    <property type="evidence" value="ECO:0007669"/>
    <property type="project" value="TreeGrafter"/>
</dbReference>
<dbReference type="PANTHER" id="PTHR27003:SF106">
    <property type="entry name" value="OS06G0126250 PROTEIN"/>
    <property type="match status" value="1"/>
</dbReference>
<dbReference type="InterPro" id="IPR045272">
    <property type="entry name" value="ANXUR1/2-like"/>
</dbReference>
<dbReference type="OMA" id="GYMANGP"/>
<dbReference type="EMBL" id="CM007386">
    <property type="protein sequence ID" value="ONK66248.1"/>
    <property type="molecule type" value="Genomic_DNA"/>
</dbReference>
<proteinExistence type="predicted"/>